<comment type="subcellular location">
    <subcellularLocation>
        <location evidence="4">Bacterial flagellum basal body</location>
    </subcellularLocation>
</comment>
<keyword evidence="7" id="KW-0969">Cilium</keyword>
<dbReference type="EMBL" id="CP151406">
    <property type="protein sequence ID" value="WZJ21176.1"/>
    <property type="molecule type" value="Genomic_DNA"/>
</dbReference>
<keyword evidence="7" id="KW-0282">Flagellum</keyword>
<dbReference type="InterPro" id="IPR012349">
    <property type="entry name" value="Split_barrel_FMN-bd"/>
</dbReference>
<evidence type="ECO:0000259" key="5">
    <source>
        <dbReference type="Pfam" id="PF07238"/>
    </source>
</evidence>
<dbReference type="Proteomes" id="UP001479520">
    <property type="component" value="Chromosome"/>
</dbReference>
<dbReference type="Pfam" id="PF07238">
    <property type="entry name" value="PilZ"/>
    <property type="match status" value="1"/>
</dbReference>
<evidence type="ECO:0000256" key="3">
    <source>
        <dbReference type="ARBA" id="ARBA00023143"/>
    </source>
</evidence>
<dbReference type="Gene3D" id="2.30.110.10">
    <property type="entry name" value="Electron Transport, Fmn-binding Protein, Chain A"/>
    <property type="match status" value="1"/>
</dbReference>
<sequence>MMPVSEETSVPVFEIDQPENYGQYILGNPLEILRHLRTLQEQRHFITLYLDNGQRFFLTTILAIDEDGQRLVLDPPGQATLLQPALDATQSTTMTLVDRVKIQWRQAPLKMTQHEGRPALTAPLPTRILRLQRREFFRIETPKLSPLHCKFARVHSDGRAEAFDFPLFDISGGGMCLTGPISHADKFSLGELFADCRLDIPGESVLSVNIRIREISRIETASNEQLLRLGCEFINLPGTRQTLIERYITRLERERKLRHQALA</sequence>
<keyword evidence="2 4" id="KW-0547">Nucleotide-binding</keyword>
<evidence type="ECO:0000256" key="4">
    <source>
        <dbReference type="HAMAP-Rule" id="MF_01457"/>
    </source>
</evidence>
<dbReference type="Pfam" id="PF07317">
    <property type="entry name" value="PilZN"/>
    <property type="match status" value="1"/>
</dbReference>
<keyword evidence="1 4" id="KW-0973">c-di-GMP</keyword>
<feature type="domain" description="Type III secretion system flagellar brake protein YcgR PilZN" evidence="6">
    <location>
        <begin position="24"/>
        <end position="130"/>
    </location>
</feature>
<evidence type="ECO:0000259" key="6">
    <source>
        <dbReference type="Pfam" id="PF07317"/>
    </source>
</evidence>
<dbReference type="InterPro" id="IPR023787">
    <property type="entry name" value="T3SS_YcgR"/>
</dbReference>
<proteinExistence type="inferred from homology"/>
<gene>
    <name evidence="4" type="primary">ycgR</name>
    <name evidence="7" type="ORF">AADV58_14660</name>
</gene>
<keyword evidence="7" id="KW-0966">Cell projection</keyword>
<dbReference type="Gene3D" id="2.40.10.220">
    <property type="entry name" value="predicted glycosyltransferase like domains"/>
    <property type="match status" value="1"/>
</dbReference>
<dbReference type="InterPro" id="IPR009926">
    <property type="entry name" value="T3SS_YcgR_PilZN"/>
</dbReference>
<dbReference type="RefSeq" id="WP_341743535.1">
    <property type="nucleotide sequence ID" value="NZ_CP151406.1"/>
</dbReference>
<reference evidence="7 8" key="1">
    <citation type="submission" date="2024-04" db="EMBL/GenBank/DDBJ databases">
        <title>Dissimilatory iodate-reducing microorganisms contribute to the enrichment of iodine in groundwater.</title>
        <authorList>
            <person name="Jiang Z."/>
        </authorList>
    </citation>
    <scope>NUCLEOTIDE SEQUENCE [LARGE SCALE GENOMIC DNA]</scope>
    <source>
        <strain evidence="7 8">NCP973</strain>
    </source>
</reference>
<evidence type="ECO:0000313" key="8">
    <source>
        <dbReference type="Proteomes" id="UP001479520"/>
    </source>
</evidence>
<keyword evidence="3 4" id="KW-0975">Bacterial flagellum</keyword>
<comment type="subunit">
    <text evidence="4">Monomer. Interacts with the flagellar basal bodies.</text>
</comment>
<comment type="function">
    <text evidence="4">Acts as a flagellar brake, regulating swimming and swarming in a bis-(3'-5') cyclic diguanylic acid (c-di-GMP)-dependent manner. Binds 1 c-di-GMP dimer per subunit. Increasing levels of c-di-GMP lead to decreased motility.</text>
</comment>
<evidence type="ECO:0000256" key="1">
    <source>
        <dbReference type="ARBA" id="ARBA00022636"/>
    </source>
</evidence>
<dbReference type="InterPro" id="IPR009875">
    <property type="entry name" value="PilZ_domain"/>
</dbReference>
<name>A0ABZ2XEX0_9RHOO</name>
<keyword evidence="8" id="KW-1185">Reference proteome</keyword>
<protein>
    <recommendedName>
        <fullName evidence="4">Flagellar brake protein YcgR</fullName>
    </recommendedName>
    <alternativeName>
        <fullName evidence="4">Cyclic di-GMP binding protein YcgR</fullName>
    </alternativeName>
</protein>
<accession>A0ABZ2XEX0</accession>
<organism evidence="7 8">
    <name type="scientific">Azonexus hydrophilus</name>
    <dbReference type="NCBI Taxonomy" id="418702"/>
    <lineage>
        <taxon>Bacteria</taxon>
        <taxon>Pseudomonadati</taxon>
        <taxon>Pseudomonadota</taxon>
        <taxon>Betaproteobacteria</taxon>
        <taxon>Rhodocyclales</taxon>
        <taxon>Azonexaceae</taxon>
        <taxon>Azonexus</taxon>
    </lineage>
</organism>
<evidence type="ECO:0000313" key="7">
    <source>
        <dbReference type="EMBL" id="WZJ21176.1"/>
    </source>
</evidence>
<comment type="similarity">
    <text evidence="4">Belongs to the YcgR family.</text>
</comment>
<evidence type="ECO:0000256" key="2">
    <source>
        <dbReference type="ARBA" id="ARBA00022741"/>
    </source>
</evidence>
<dbReference type="HAMAP" id="MF_01457">
    <property type="entry name" value="YcgR"/>
    <property type="match status" value="1"/>
</dbReference>
<feature type="domain" description="PilZ" evidence="5">
    <location>
        <begin position="132"/>
        <end position="249"/>
    </location>
</feature>